<proteinExistence type="predicted"/>
<protein>
    <submittedName>
        <fullName evidence="1">Uncharacterized protein</fullName>
    </submittedName>
</protein>
<gene>
    <name evidence="1" type="ORF">TNCT_234411</name>
</gene>
<name>A0A8X6HU38_TRICU</name>
<dbReference type="AlphaFoldDB" id="A0A8X6HU38"/>
<dbReference type="EMBL" id="BMAO01019338">
    <property type="protein sequence ID" value="GFR29954.1"/>
    <property type="molecule type" value="Genomic_DNA"/>
</dbReference>
<accession>A0A8X6HU38</accession>
<keyword evidence="2" id="KW-1185">Reference proteome</keyword>
<evidence type="ECO:0000313" key="2">
    <source>
        <dbReference type="Proteomes" id="UP000887116"/>
    </source>
</evidence>
<organism evidence="1 2">
    <name type="scientific">Trichonephila clavata</name>
    <name type="common">Joro spider</name>
    <name type="synonym">Nephila clavata</name>
    <dbReference type="NCBI Taxonomy" id="2740835"/>
    <lineage>
        <taxon>Eukaryota</taxon>
        <taxon>Metazoa</taxon>
        <taxon>Ecdysozoa</taxon>
        <taxon>Arthropoda</taxon>
        <taxon>Chelicerata</taxon>
        <taxon>Arachnida</taxon>
        <taxon>Araneae</taxon>
        <taxon>Araneomorphae</taxon>
        <taxon>Entelegynae</taxon>
        <taxon>Araneoidea</taxon>
        <taxon>Nephilidae</taxon>
        <taxon>Trichonephila</taxon>
    </lineage>
</organism>
<evidence type="ECO:0000313" key="1">
    <source>
        <dbReference type="EMBL" id="GFR29954.1"/>
    </source>
</evidence>
<sequence length="90" mass="10379">MPSAFNEVFSDSKKKQSYLSRVLPKHDWYPHKHPDGALLFEGHRVQKIRFASGHLKSLAFEQGLKGEVFLKPLLFLDFSEVYGLMELVES</sequence>
<dbReference type="Proteomes" id="UP000887116">
    <property type="component" value="Unassembled WGS sequence"/>
</dbReference>
<reference evidence="1" key="1">
    <citation type="submission" date="2020-07" db="EMBL/GenBank/DDBJ databases">
        <title>Multicomponent nature underlies the extraordinary mechanical properties of spider dragline silk.</title>
        <authorList>
            <person name="Kono N."/>
            <person name="Nakamura H."/>
            <person name="Mori M."/>
            <person name="Yoshida Y."/>
            <person name="Ohtoshi R."/>
            <person name="Malay A.D."/>
            <person name="Moran D.A.P."/>
            <person name="Tomita M."/>
            <person name="Numata K."/>
            <person name="Arakawa K."/>
        </authorList>
    </citation>
    <scope>NUCLEOTIDE SEQUENCE</scope>
</reference>
<comment type="caution">
    <text evidence="1">The sequence shown here is derived from an EMBL/GenBank/DDBJ whole genome shotgun (WGS) entry which is preliminary data.</text>
</comment>